<feature type="region of interest" description="Disordered" evidence="1">
    <location>
        <begin position="146"/>
        <end position="183"/>
    </location>
</feature>
<comment type="caution">
    <text evidence="2">The sequence shown here is derived from an EMBL/GenBank/DDBJ whole genome shotgun (WGS) entry which is preliminary data.</text>
</comment>
<gene>
    <name evidence="2" type="ORF">D8674_008465</name>
</gene>
<feature type="region of interest" description="Disordered" evidence="1">
    <location>
        <begin position="1"/>
        <end position="28"/>
    </location>
</feature>
<organism evidence="2 3">
    <name type="scientific">Pyrus ussuriensis x Pyrus communis</name>
    <dbReference type="NCBI Taxonomy" id="2448454"/>
    <lineage>
        <taxon>Eukaryota</taxon>
        <taxon>Viridiplantae</taxon>
        <taxon>Streptophyta</taxon>
        <taxon>Embryophyta</taxon>
        <taxon>Tracheophyta</taxon>
        <taxon>Spermatophyta</taxon>
        <taxon>Magnoliopsida</taxon>
        <taxon>eudicotyledons</taxon>
        <taxon>Gunneridae</taxon>
        <taxon>Pentapetalae</taxon>
        <taxon>rosids</taxon>
        <taxon>fabids</taxon>
        <taxon>Rosales</taxon>
        <taxon>Rosaceae</taxon>
        <taxon>Amygdaloideae</taxon>
        <taxon>Maleae</taxon>
        <taxon>Pyrus</taxon>
    </lineage>
</organism>
<dbReference type="Proteomes" id="UP000327157">
    <property type="component" value="Chromosome 12"/>
</dbReference>
<proteinExistence type="predicted"/>
<accession>A0A5N5HSU6</accession>
<evidence type="ECO:0000313" key="3">
    <source>
        <dbReference type="Proteomes" id="UP000327157"/>
    </source>
</evidence>
<reference evidence="2 3" key="1">
    <citation type="submission" date="2019-09" db="EMBL/GenBank/DDBJ databases">
        <authorList>
            <person name="Ou C."/>
        </authorList>
    </citation>
    <scope>NUCLEOTIDE SEQUENCE [LARGE SCALE GENOMIC DNA]</scope>
    <source>
        <strain evidence="2">S2</strain>
        <tissue evidence="2">Leaf</tissue>
    </source>
</reference>
<evidence type="ECO:0000256" key="1">
    <source>
        <dbReference type="SAM" id="MobiDB-lite"/>
    </source>
</evidence>
<reference evidence="3" key="2">
    <citation type="submission" date="2019-10" db="EMBL/GenBank/DDBJ databases">
        <title>A de novo genome assembly of a pear dwarfing rootstock.</title>
        <authorList>
            <person name="Wang F."/>
            <person name="Wang J."/>
            <person name="Li S."/>
            <person name="Zhang Y."/>
            <person name="Fang M."/>
            <person name="Ma L."/>
            <person name="Zhao Y."/>
            <person name="Jiang S."/>
        </authorList>
    </citation>
    <scope>NUCLEOTIDE SEQUENCE [LARGE SCALE GENOMIC DNA]</scope>
</reference>
<feature type="compositionally biased region" description="Low complexity" evidence="1">
    <location>
        <begin position="157"/>
        <end position="167"/>
    </location>
</feature>
<feature type="region of interest" description="Disordered" evidence="1">
    <location>
        <begin position="61"/>
        <end position="92"/>
    </location>
</feature>
<sequence>MSHLIRSCKTVSNAPHSIPPPPILPATTPTKIDHRPVNLVDPIGPGVSEVQASSAFLVAQPVSARRGHRRPRTPDTSASTTDALGSQQGKHTNYNFNDINDDMLAYVNRLFTERYKQWKRGSKFPEINVFCNVYVQPGDELAKSLHPDLTDYTGPQSVRHSSSRSSSPVDIRAPPTRACSFDL</sequence>
<protein>
    <submittedName>
        <fullName evidence="2">Uncharacterized protein</fullName>
    </submittedName>
</protein>
<feature type="compositionally biased region" description="Polar residues" evidence="1">
    <location>
        <begin position="74"/>
        <end position="92"/>
    </location>
</feature>
<keyword evidence="3" id="KW-1185">Reference proteome</keyword>
<name>A0A5N5HSU6_9ROSA</name>
<dbReference type="AlphaFoldDB" id="A0A5N5HSU6"/>
<dbReference type="EMBL" id="SMOL01000143">
    <property type="protein sequence ID" value="KAB2630946.1"/>
    <property type="molecule type" value="Genomic_DNA"/>
</dbReference>
<evidence type="ECO:0000313" key="2">
    <source>
        <dbReference type="EMBL" id="KAB2630946.1"/>
    </source>
</evidence>
<reference evidence="2 3" key="3">
    <citation type="submission" date="2019-11" db="EMBL/GenBank/DDBJ databases">
        <title>A de novo genome assembly of a pear dwarfing rootstock.</title>
        <authorList>
            <person name="Wang F."/>
            <person name="Wang J."/>
            <person name="Li S."/>
            <person name="Zhang Y."/>
            <person name="Fang M."/>
            <person name="Ma L."/>
            <person name="Zhao Y."/>
            <person name="Jiang S."/>
        </authorList>
    </citation>
    <scope>NUCLEOTIDE SEQUENCE [LARGE SCALE GENOMIC DNA]</scope>
    <source>
        <strain evidence="2">S2</strain>
        <tissue evidence="2">Leaf</tissue>
    </source>
</reference>